<evidence type="ECO:0000256" key="3">
    <source>
        <dbReference type="ARBA" id="ARBA00023125"/>
    </source>
</evidence>
<evidence type="ECO:0000256" key="1">
    <source>
        <dbReference type="ARBA" id="ARBA00022553"/>
    </source>
</evidence>
<dbReference type="PRINTS" id="PR00038">
    <property type="entry name" value="HTHLUXR"/>
</dbReference>
<dbReference type="Proteomes" id="UP001501521">
    <property type="component" value="Unassembled WGS sequence"/>
</dbReference>
<dbReference type="PROSITE" id="PS00622">
    <property type="entry name" value="HTH_LUXR_1"/>
    <property type="match status" value="1"/>
</dbReference>
<dbReference type="InterPro" id="IPR001789">
    <property type="entry name" value="Sig_transdc_resp-reg_receiver"/>
</dbReference>
<accession>A0ABP9FE15</accession>
<dbReference type="PANTHER" id="PTHR43214">
    <property type="entry name" value="TWO-COMPONENT RESPONSE REGULATOR"/>
    <property type="match status" value="1"/>
</dbReference>
<dbReference type="RefSeq" id="WP_345581878.1">
    <property type="nucleotide sequence ID" value="NZ_BAABLV010000026.1"/>
</dbReference>
<dbReference type="PROSITE" id="PS50043">
    <property type="entry name" value="HTH_LUXR_2"/>
    <property type="match status" value="1"/>
</dbReference>
<evidence type="ECO:0000259" key="6">
    <source>
        <dbReference type="PROSITE" id="PS50043"/>
    </source>
</evidence>
<dbReference type="CDD" id="cd06170">
    <property type="entry name" value="LuxR_C_like"/>
    <property type="match status" value="1"/>
</dbReference>
<dbReference type="Gene3D" id="3.40.50.2300">
    <property type="match status" value="1"/>
</dbReference>
<keyword evidence="9" id="KW-1185">Reference proteome</keyword>
<evidence type="ECO:0000256" key="5">
    <source>
        <dbReference type="PROSITE-ProRule" id="PRU00169"/>
    </source>
</evidence>
<keyword evidence="1 5" id="KW-0597">Phosphoprotein</keyword>
<keyword evidence="3" id="KW-0238">DNA-binding</keyword>
<dbReference type="SUPFAM" id="SSF46894">
    <property type="entry name" value="C-terminal effector domain of the bipartite response regulators"/>
    <property type="match status" value="1"/>
</dbReference>
<evidence type="ECO:0000256" key="2">
    <source>
        <dbReference type="ARBA" id="ARBA00023015"/>
    </source>
</evidence>
<dbReference type="Pfam" id="PF00196">
    <property type="entry name" value="GerE"/>
    <property type="match status" value="1"/>
</dbReference>
<evidence type="ECO:0000313" key="9">
    <source>
        <dbReference type="Proteomes" id="UP001501521"/>
    </source>
</evidence>
<name>A0ABP9FE15_9ACTN</name>
<feature type="domain" description="HTH luxR-type" evidence="6">
    <location>
        <begin position="149"/>
        <end position="214"/>
    </location>
</feature>
<keyword evidence="2" id="KW-0805">Transcription regulation</keyword>
<dbReference type="InterPro" id="IPR039420">
    <property type="entry name" value="WalR-like"/>
</dbReference>
<dbReference type="InterPro" id="IPR000792">
    <property type="entry name" value="Tscrpt_reg_LuxR_C"/>
</dbReference>
<organism evidence="8 9">
    <name type="scientific">Tessaracoccus lubricantis</name>
    <dbReference type="NCBI Taxonomy" id="545543"/>
    <lineage>
        <taxon>Bacteria</taxon>
        <taxon>Bacillati</taxon>
        <taxon>Actinomycetota</taxon>
        <taxon>Actinomycetes</taxon>
        <taxon>Propionibacteriales</taxon>
        <taxon>Propionibacteriaceae</taxon>
        <taxon>Tessaracoccus</taxon>
    </lineage>
</organism>
<dbReference type="InterPro" id="IPR058245">
    <property type="entry name" value="NreC/VraR/RcsB-like_REC"/>
</dbReference>
<comment type="caution">
    <text evidence="8">The sequence shown here is derived from an EMBL/GenBank/DDBJ whole genome shotgun (WGS) entry which is preliminary data.</text>
</comment>
<gene>
    <name evidence="8" type="ORF">GCM10025789_17180</name>
</gene>
<evidence type="ECO:0000259" key="7">
    <source>
        <dbReference type="PROSITE" id="PS50110"/>
    </source>
</evidence>
<proteinExistence type="predicted"/>
<feature type="modified residue" description="4-aspartylphosphate" evidence="5">
    <location>
        <position position="57"/>
    </location>
</feature>
<feature type="domain" description="Response regulatory" evidence="7">
    <location>
        <begin position="6"/>
        <end position="122"/>
    </location>
</feature>
<reference evidence="9" key="1">
    <citation type="journal article" date="2019" name="Int. J. Syst. Evol. Microbiol.">
        <title>The Global Catalogue of Microorganisms (GCM) 10K type strain sequencing project: providing services to taxonomists for standard genome sequencing and annotation.</title>
        <authorList>
            <consortium name="The Broad Institute Genomics Platform"/>
            <consortium name="The Broad Institute Genome Sequencing Center for Infectious Disease"/>
            <person name="Wu L."/>
            <person name="Ma J."/>
        </authorList>
    </citation>
    <scope>NUCLEOTIDE SEQUENCE [LARGE SCALE GENOMIC DNA]</scope>
    <source>
        <strain evidence="9">JCM 19125</strain>
    </source>
</reference>
<dbReference type="Pfam" id="PF00072">
    <property type="entry name" value="Response_reg"/>
    <property type="match status" value="1"/>
</dbReference>
<dbReference type="SUPFAM" id="SSF52172">
    <property type="entry name" value="CheY-like"/>
    <property type="match status" value="1"/>
</dbReference>
<keyword evidence="4" id="KW-0804">Transcription</keyword>
<evidence type="ECO:0000256" key="4">
    <source>
        <dbReference type="ARBA" id="ARBA00023163"/>
    </source>
</evidence>
<protein>
    <submittedName>
        <fullName evidence="8">Response regulator</fullName>
    </submittedName>
</protein>
<dbReference type="SMART" id="SM00448">
    <property type="entry name" value="REC"/>
    <property type="match status" value="1"/>
</dbReference>
<dbReference type="SMART" id="SM00421">
    <property type="entry name" value="HTH_LUXR"/>
    <property type="match status" value="1"/>
</dbReference>
<sequence length="223" mass="23667">MTHSFRLVVADDHVLLREGIVAILESDPDFEVVAECDDGPAAVAACRSLSPDLVLMDVQMPGGDGLAAAEEILRSCPGVRVMVLTMFDLDDYVARALRMGASGFLLKATPARELLGRVKACAAGEFVAGPTVLARLVETYVQHSDGAAVPSMLVGLTDREQDVLRAMADGLSNAEIGRELYLAESTVKTHVSRILDKLGARDRVQAVVIAHRAGLAPGHSRAP</sequence>
<dbReference type="InterPro" id="IPR016032">
    <property type="entry name" value="Sig_transdc_resp-reg_C-effctor"/>
</dbReference>
<dbReference type="InterPro" id="IPR011006">
    <property type="entry name" value="CheY-like_superfamily"/>
</dbReference>
<evidence type="ECO:0000313" key="8">
    <source>
        <dbReference type="EMBL" id="GAA4899508.1"/>
    </source>
</evidence>
<dbReference type="EMBL" id="BAABLV010000026">
    <property type="protein sequence ID" value="GAA4899508.1"/>
    <property type="molecule type" value="Genomic_DNA"/>
</dbReference>
<dbReference type="PANTHER" id="PTHR43214:SF24">
    <property type="entry name" value="TRANSCRIPTIONAL REGULATORY PROTEIN NARL-RELATED"/>
    <property type="match status" value="1"/>
</dbReference>
<dbReference type="CDD" id="cd17535">
    <property type="entry name" value="REC_NarL-like"/>
    <property type="match status" value="1"/>
</dbReference>
<dbReference type="PROSITE" id="PS50110">
    <property type="entry name" value="RESPONSE_REGULATORY"/>
    <property type="match status" value="1"/>
</dbReference>